<dbReference type="EC" id="3.6.1.9" evidence="3"/>
<dbReference type="SUPFAM" id="SSF52972">
    <property type="entry name" value="ITPase-like"/>
    <property type="match status" value="1"/>
</dbReference>
<keyword evidence="5" id="KW-1185">Reference proteome</keyword>
<feature type="site" description="Important for substrate specificity" evidence="3">
    <location>
        <position position="194"/>
    </location>
</feature>
<gene>
    <name evidence="4" type="ORF">PACILC2_31540</name>
</gene>
<comment type="similarity">
    <text evidence="3">Belongs to the Maf family. YhdE subfamily.</text>
</comment>
<feature type="site" description="Important for substrate specificity" evidence="3">
    <location>
        <position position="110"/>
    </location>
</feature>
<proteinExistence type="inferred from homology"/>
<dbReference type="InterPro" id="IPR029001">
    <property type="entry name" value="ITPase-like_fam"/>
</dbReference>
<dbReference type="NCBIfam" id="TIGR00172">
    <property type="entry name" value="maf"/>
    <property type="match status" value="1"/>
</dbReference>
<dbReference type="HAMAP" id="MF_00528">
    <property type="entry name" value="Maf"/>
    <property type="match status" value="1"/>
</dbReference>
<feature type="site" description="Important for substrate specificity" evidence="3">
    <location>
        <position position="45"/>
    </location>
</feature>
<keyword evidence="2 3" id="KW-0378">Hydrolase</keyword>
<sequence>MAVPQDVTIPAGNRRMKGVRNVTTRTSERIHHDIRQLVLASSSPRRRELVALLGLSLPVRLISTDVDETSDPAWTPAATVEQLALRKARAAAAMLRGEEAPPSVIVGADTIVVLDGQVLGKPQSEDEAVSMLRRLQGRSHDVYTGVALIGTADGRELVRHRSTRVTMKPLDDERIRRYVRTGEPMDKAGSYGIQGLGATLVERIEGCYFNVVGLPLPLLADMLSEFGVDVL</sequence>
<keyword evidence="3" id="KW-0546">Nucleotide metabolism</keyword>
<comment type="function">
    <text evidence="3">Nucleoside triphosphate pyrophosphatase that hydrolyzes dTTP and UTP. May have a dual role in cell division arrest and in preventing the incorporation of modified nucleotides into cellular nucleic acids.</text>
</comment>
<dbReference type="PANTHER" id="PTHR43213:SF5">
    <property type="entry name" value="BIFUNCTIONAL DTTP_UTP PYROPHOSPHATASE_METHYLTRANSFERASE PROTEIN-RELATED"/>
    <property type="match status" value="1"/>
</dbReference>
<name>A0ABQ4N8T4_9BACL</name>
<feature type="active site" description="Proton acceptor" evidence="3">
    <location>
        <position position="109"/>
    </location>
</feature>
<comment type="caution">
    <text evidence="3">Lacks conserved residue(s) required for the propagation of feature annotation.</text>
</comment>
<dbReference type="Proteomes" id="UP000680304">
    <property type="component" value="Unassembled WGS sequence"/>
</dbReference>
<evidence type="ECO:0000313" key="5">
    <source>
        <dbReference type="Proteomes" id="UP000680304"/>
    </source>
</evidence>
<dbReference type="EMBL" id="BOVJ01000101">
    <property type="protein sequence ID" value="GIQ64586.1"/>
    <property type="molecule type" value="Genomic_DNA"/>
</dbReference>
<comment type="catalytic activity">
    <reaction evidence="3">
        <text>dTTP + H2O = dTMP + diphosphate + H(+)</text>
        <dbReference type="Rhea" id="RHEA:28534"/>
        <dbReference type="ChEBI" id="CHEBI:15377"/>
        <dbReference type="ChEBI" id="CHEBI:15378"/>
        <dbReference type="ChEBI" id="CHEBI:33019"/>
        <dbReference type="ChEBI" id="CHEBI:37568"/>
        <dbReference type="ChEBI" id="CHEBI:63528"/>
        <dbReference type="EC" id="3.6.1.9"/>
    </reaction>
</comment>
<organism evidence="4 5">
    <name type="scientific">Paenibacillus cisolokensis</name>
    <dbReference type="NCBI Taxonomy" id="1658519"/>
    <lineage>
        <taxon>Bacteria</taxon>
        <taxon>Bacillati</taxon>
        <taxon>Bacillota</taxon>
        <taxon>Bacilli</taxon>
        <taxon>Bacillales</taxon>
        <taxon>Paenibacillaceae</taxon>
        <taxon>Paenibacillus</taxon>
    </lineage>
</organism>
<dbReference type="PANTHER" id="PTHR43213">
    <property type="entry name" value="BIFUNCTIONAL DTTP/UTP PYROPHOSPHATASE/METHYLTRANSFERASE PROTEIN-RELATED"/>
    <property type="match status" value="1"/>
</dbReference>
<protein>
    <recommendedName>
        <fullName evidence="3">dTTP/UTP pyrophosphatase</fullName>
        <shortName evidence="3">dTTPase/UTPase</shortName>
        <ecNumber evidence="3">3.6.1.9</ecNumber>
    </recommendedName>
    <alternativeName>
        <fullName evidence="3">Nucleoside triphosphate pyrophosphatase</fullName>
    </alternativeName>
    <alternativeName>
        <fullName evidence="3">Nucleotide pyrophosphatase</fullName>
        <shortName evidence="3">Nucleotide PPase</shortName>
    </alternativeName>
</protein>
<dbReference type="PIRSF" id="PIRSF006305">
    <property type="entry name" value="Maf"/>
    <property type="match status" value="1"/>
</dbReference>
<comment type="subcellular location">
    <subcellularLocation>
        <location evidence="3">Cytoplasm</location>
    </subcellularLocation>
</comment>
<keyword evidence="3" id="KW-0963">Cytoplasm</keyword>
<dbReference type="InterPro" id="IPR003697">
    <property type="entry name" value="Maf-like"/>
</dbReference>
<comment type="catalytic activity">
    <reaction evidence="3">
        <text>UTP + H2O = UMP + diphosphate + H(+)</text>
        <dbReference type="Rhea" id="RHEA:29395"/>
        <dbReference type="ChEBI" id="CHEBI:15377"/>
        <dbReference type="ChEBI" id="CHEBI:15378"/>
        <dbReference type="ChEBI" id="CHEBI:33019"/>
        <dbReference type="ChEBI" id="CHEBI:46398"/>
        <dbReference type="ChEBI" id="CHEBI:57865"/>
        <dbReference type="EC" id="3.6.1.9"/>
    </reaction>
</comment>
<accession>A0ABQ4N8T4</accession>
<evidence type="ECO:0000256" key="3">
    <source>
        <dbReference type="HAMAP-Rule" id="MF_00528"/>
    </source>
</evidence>
<comment type="cofactor">
    <cofactor evidence="1 3">
        <name>a divalent metal cation</name>
        <dbReference type="ChEBI" id="CHEBI:60240"/>
    </cofactor>
</comment>
<dbReference type="Pfam" id="PF02545">
    <property type="entry name" value="Maf"/>
    <property type="match status" value="1"/>
</dbReference>
<evidence type="ECO:0000313" key="4">
    <source>
        <dbReference type="EMBL" id="GIQ64586.1"/>
    </source>
</evidence>
<dbReference type="CDD" id="cd00555">
    <property type="entry name" value="Maf"/>
    <property type="match status" value="1"/>
</dbReference>
<comment type="caution">
    <text evidence="4">The sequence shown here is derived from an EMBL/GenBank/DDBJ whole genome shotgun (WGS) entry which is preliminary data.</text>
</comment>
<dbReference type="Gene3D" id="3.90.950.10">
    <property type="match status" value="1"/>
</dbReference>
<evidence type="ECO:0000256" key="1">
    <source>
        <dbReference type="ARBA" id="ARBA00001968"/>
    </source>
</evidence>
<reference evidence="4 5" key="1">
    <citation type="submission" date="2021-04" db="EMBL/GenBank/DDBJ databases">
        <title>Draft genome sequence of Paenibacillus cisolokensis, LC2-13A.</title>
        <authorList>
            <person name="Uke A."/>
            <person name="Chhe C."/>
            <person name="Baramee S."/>
            <person name="Kosugi A."/>
        </authorList>
    </citation>
    <scope>NUCLEOTIDE SEQUENCE [LARGE SCALE GENOMIC DNA]</scope>
    <source>
        <strain evidence="4 5">LC2-13A</strain>
    </source>
</reference>
<evidence type="ECO:0000256" key="2">
    <source>
        <dbReference type="ARBA" id="ARBA00022801"/>
    </source>
</evidence>